<gene>
    <name evidence="1" type="ORF">MRB53_020022</name>
</gene>
<evidence type="ECO:0000313" key="1">
    <source>
        <dbReference type="EMBL" id="KAJ8626715.1"/>
    </source>
</evidence>
<keyword evidence="2" id="KW-1185">Reference proteome</keyword>
<comment type="caution">
    <text evidence="1">The sequence shown here is derived from an EMBL/GenBank/DDBJ whole genome shotgun (WGS) entry which is preliminary data.</text>
</comment>
<proteinExistence type="predicted"/>
<dbReference type="EMBL" id="CM056814">
    <property type="protein sequence ID" value="KAJ8626715.1"/>
    <property type="molecule type" value="Genomic_DNA"/>
</dbReference>
<dbReference type="Proteomes" id="UP001234297">
    <property type="component" value="Chromosome 6"/>
</dbReference>
<accession>A0ACC2KZU9</accession>
<organism evidence="1 2">
    <name type="scientific">Persea americana</name>
    <name type="common">Avocado</name>
    <dbReference type="NCBI Taxonomy" id="3435"/>
    <lineage>
        <taxon>Eukaryota</taxon>
        <taxon>Viridiplantae</taxon>
        <taxon>Streptophyta</taxon>
        <taxon>Embryophyta</taxon>
        <taxon>Tracheophyta</taxon>
        <taxon>Spermatophyta</taxon>
        <taxon>Magnoliopsida</taxon>
        <taxon>Magnoliidae</taxon>
        <taxon>Laurales</taxon>
        <taxon>Lauraceae</taxon>
        <taxon>Persea</taxon>
    </lineage>
</organism>
<protein>
    <submittedName>
        <fullName evidence="1">Uncharacterized protein</fullName>
    </submittedName>
</protein>
<reference evidence="1 2" key="1">
    <citation type="journal article" date="2022" name="Hortic Res">
        <title>A haplotype resolved chromosomal level avocado genome allows analysis of novel avocado genes.</title>
        <authorList>
            <person name="Nath O."/>
            <person name="Fletcher S.J."/>
            <person name="Hayward A."/>
            <person name="Shaw L.M."/>
            <person name="Masouleh A.K."/>
            <person name="Furtado A."/>
            <person name="Henry R.J."/>
            <person name="Mitter N."/>
        </authorList>
    </citation>
    <scope>NUCLEOTIDE SEQUENCE [LARGE SCALE GENOMIC DNA]</scope>
    <source>
        <strain evidence="2">cv. Hass</strain>
    </source>
</reference>
<sequence length="123" mass="12722">MTLAPRCCQSTPRGAAATRRCLDRRVILSNKTAQMLSTEEAECRSAISPIVELLGRGAAERSLVIVAPPPSDAPPSPAATSPGTERNLATKVPSPAGASPSTAAITVLPHLQQPLPLPLHSSL</sequence>
<name>A0ACC2KZU9_PERAE</name>
<evidence type="ECO:0000313" key="2">
    <source>
        <dbReference type="Proteomes" id="UP001234297"/>
    </source>
</evidence>